<dbReference type="GO" id="GO:0008270">
    <property type="term" value="F:zinc ion binding"/>
    <property type="evidence" value="ECO:0007669"/>
    <property type="project" value="UniProtKB-UniRule"/>
</dbReference>
<evidence type="ECO:0000313" key="6">
    <source>
        <dbReference type="Proteomes" id="UP000179243"/>
    </source>
</evidence>
<evidence type="ECO:0000313" key="5">
    <source>
        <dbReference type="EMBL" id="OGK00659.1"/>
    </source>
</evidence>
<dbReference type="Proteomes" id="UP000179243">
    <property type="component" value="Unassembled WGS sequence"/>
</dbReference>
<feature type="binding site" evidence="4">
    <location>
        <position position="78"/>
    </location>
    <ligand>
        <name>Zn(2+)</name>
        <dbReference type="ChEBI" id="CHEBI:29105"/>
    </ligand>
</feature>
<sequence>MHEFSICQGLVEAIIAEAAAAGPVSKRVVRARVKVGDLRQIVPDTLQFAYETLTKDTCADSSVLEIVRAPATGVCALCAWEGELQGPVIGFICAKCGAIEGKLTGGRELFLESIEVVDNE</sequence>
<feature type="binding site" evidence="4">
    <location>
        <position position="2"/>
    </location>
    <ligand>
        <name>Ni(2+)</name>
        <dbReference type="ChEBI" id="CHEBI:49786"/>
    </ligand>
</feature>
<evidence type="ECO:0000256" key="4">
    <source>
        <dbReference type="HAMAP-Rule" id="MF_00213"/>
    </source>
</evidence>
<keyword evidence="2 4" id="KW-0479">Metal-binding</keyword>
<gene>
    <name evidence="4" type="primary">hypA</name>
    <name evidence="5" type="ORF">A2519_19710</name>
</gene>
<dbReference type="Pfam" id="PF01155">
    <property type="entry name" value="HypA"/>
    <property type="match status" value="1"/>
</dbReference>
<evidence type="ECO:0000256" key="3">
    <source>
        <dbReference type="ARBA" id="ARBA00022833"/>
    </source>
</evidence>
<dbReference type="PANTHER" id="PTHR34535:SF3">
    <property type="entry name" value="HYDROGENASE MATURATION FACTOR HYPA"/>
    <property type="match status" value="1"/>
</dbReference>
<feature type="binding site" evidence="4">
    <location>
        <position position="93"/>
    </location>
    <ligand>
        <name>Zn(2+)</name>
        <dbReference type="ChEBI" id="CHEBI:29105"/>
    </ligand>
</feature>
<name>A0A1F7F1X4_UNCRA</name>
<keyword evidence="1 4" id="KW-0533">Nickel</keyword>
<organism evidence="5 6">
    <name type="scientific">Candidatus Raymondbacteria bacterium RIFOXYD12_FULL_49_13</name>
    <dbReference type="NCBI Taxonomy" id="1817890"/>
    <lineage>
        <taxon>Bacteria</taxon>
        <taxon>Raymondiibacteriota</taxon>
    </lineage>
</organism>
<comment type="function">
    <text evidence="4">Involved in the maturation of [NiFe] hydrogenases. Required for nickel insertion into the metal center of the hydrogenase.</text>
</comment>
<dbReference type="GO" id="GO:0016151">
    <property type="term" value="F:nickel cation binding"/>
    <property type="evidence" value="ECO:0007669"/>
    <property type="project" value="UniProtKB-UniRule"/>
</dbReference>
<dbReference type="GO" id="GO:0051604">
    <property type="term" value="P:protein maturation"/>
    <property type="evidence" value="ECO:0007669"/>
    <property type="project" value="InterPro"/>
</dbReference>
<evidence type="ECO:0000256" key="2">
    <source>
        <dbReference type="ARBA" id="ARBA00022723"/>
    </source>
</evidence>
<dbReference type="Gene3D" id="3.30.2320.80">
    <property type="match status" value="1"/>
</dbReference>
<dbReference type="PIRSF" id="PIRSF004761">
    <property type="entry name" value="Hydrgn_mat_HypA"/>
    <property type="match status" value="1"/>
</dbReference>
<dbReference type="EMBL" id="MFYX01000143">
    <property type="protein sequence ID" value="OGK00659.1"/>
    <property type="molecule type" value="Genomic_DNA"/>
</dbReference>
<dbReference type="AlphaFoldDB" id="A0A1F7F1X4"/>
<comment type="similarity">
    <text evidence="4">Belongs to the HypA/HybF family.</text>
</comment>
<feature type="binding site" evidence="4">
    <location>
        <position position="75"/>
    </location>
    <ligand>
        <name>Zn(2+)</name>
        <dbReference type="ChEBI" id="CHEBI:29105"/>
    </ligand>
</feature>
<proteinExistence type="inferred from homology"/>
<protein>
    <recommendedName>
        <fullName evidence="4">Hydrogenase maturation factor HypA</fullName>
    </recommendedName>
</protein>
<dbReference type="InterPro" id="IPR000688">
    <property type="entry name" value="HypA/HybF"/>
</dbReference>
<dbReference type="PANTHER" id="PTHR34535">
    <property type="entry name" value="HYDROGENASE MATURATION FACTOR HYPA"/>
    <property type="match status" value="1"/>
</dbReference>
<comment type="caution">
    <text evidence="5">The sequence shown here is derived from an EMBL/GenBank/DDBJ whole genome shotgun (WGS) entry which is preliminary data.</text>
</comment>
<feature type="binding site" evidence="4">
    <location>
        <position position="96"/>
    </location>
    <ligand>
        <name>Zn(2+)</name>
        <dbReference type="ChEBI" id="CHEBI:29105"/>
    </ligand>
</feature>
<reference evidence="5 6" key="1">
    <citation type="journal article" date="2016" name="Nat. Commun.">
        <title>Thousands of microbial genomes shed light on interconnected biogeochemical processes in an aquifer system.</title>
        <authorList>
            <person name="Anantharaman K."/>
            <person name="Brown C.T."/>
            <person name="Hug L.A."/>
            <person name="Sharon I."/>
            <person name="Castelle C.J."/>
            <person name="Probst A.J."/>
            <person name="Thomas B.C."/>
            <person name="Singh A."/>
            <person name="Wilkins M.J."/>
            <person name="Karaoz U."/>
            <person name="Brodie E.L."/>
            <person name="Williams K.H."/>
            <person name="Hubbard S.S."/>
            <person name="Banfield J.F."/>
        </authorList>
    </citation>
    <scope>NUCLEOTIDE SEQUENCE [LARGE SCALE GENOMIC DNA]</scope>
</reference>
<dbReference type="HAMAP" id="MF_00213">
    <property type="entry name" value="HypA_HybF"/>
    <property type="match status" value="1"/>
</dbReference>
<evidence type="ECO:0000256" key="1">
    <source>
        <dbReference type="ARBA" id="ARBA00022596"/>
    </source>
</evidence>
<keyword evidence="3 4" id="KW-0862">Zinc</keyword>
<accession>A0A1F7F1X4</accession>